<evidence type="ECO:0000313" key="3">
    <source>
        <dbReference type="EMBL" id="KRX07353.1"/>
    </source>
</evidence>
<feature type="coiled-coil region" evidence="1">
    <location>
        <begin position="513"/>
        <end position="547"/>
    </location>
</feature>
<evidence type="ECO:0000313" key="4">
    <source>
        <dbReference type="Proteomes" id="UP000054937"/>
    </source>
</evidence>
<name>A0A0V0QYF3_PSEPJ</name>
<feature type="region of interest" description="Disordered" evidence="2">
    <location>
        <begin position="1"/>
        <end position="21"/>
    </location>
</feature>
<accession>A0A0V0QYF3</accession>
<proteinExistence type="predicted"/>
<comment type="caution">
    <text evidence="3">The sequence shown here is derived from an EMBL/GenBank/DDBJ whole genome shotgun (WGS) entry which is preliminary data.</text>
</comment>
<evidence type="ECO:0000256" key="2">
    <source>
        <dbReference type="SAM" id="MobiDB-lite"/>
    </source>
</evidence>
<protein>
    <submittedName>
        <fullName evidence="3">Uncharacterized protein</fullName>
    </submittedName>
</protein>
<sequence>MLRQSKQEDNDPQNVKNSYQDNQMMIDRNSNNLIKQNNTFFQNKIYYQNPIQSNSNIQNDQQISILNSEIDKNQKNIESHDINDQNNLLFQPYKQLQKQQQKRKYKKKNQVEINKQLYNETQLNNKIASNIQKIQVPSQYKNKQQLQFNPKFQEFKQLQSNCQNYSQFKEKQKQSILRANIFLPVSNREKKKEIYQEPLSSQPPPQILDKNFPFETKNVIKGVLSKFQPEMMIIIHGFMTQLQNQSKNMDIEKEDGQNMNKNKVNLENVLQPILKKIKVENSDYPENYVQNLNEDGSNQQQQFVKNKSKHEEENQIVENIQLNKIISDNENEIENENEKEKDIENQNKKENQNLEQDENSADLDISIEYLEDSNKSQSIQDQNNKNDRQNPNNDKNYINDNNFNKSEQNDVKINTFNNINEDKNDDNINNDNNDIEIENIQAEKKLEIFKKKKQKKFWDTRKNIYIRREIYQKLNVYQKILISYDFEKYYSRLYSCINTFDIQALLQPYSHFNQSTLQEIQEAKRLLEGVKAELQIKEERTQEHRQLDQLQSVISIYSDKFNFTLDELAENKNNCLQKFNQEINIINEYNRIIRVHLYRYLTLAYANTTFLTKKIKCQESYNYYSILLCQSKMRDYRNLVTAK</sequence>
<feature type="region of interest" description="Disordered" evidence="2">
    <location>
        <begin position="374"/>
        <end position="410"/>
    </location>
</feature>
<feature type="compositionally biased region" description="Low complexity" evidence="2">
    <location>
        <begin position="389"/>
        <end position="404"/>
    </location>
</feature>
<reference evidence="3 4" key="1">
    <citation type="journal article" date="2015" name="Sci. Rep.">
        <title>Genome of the facultative scuticociliatosis pathogen Pseudocohnilembus persalinus provides insight into its virulence through horizontal gene transfer.</title>
        <authorList>
            <person name="Xiong J."/>
            <person name="Wang G."/>
            <person name="Cheng J."/>
            <person name="Tian M."/>
            <person name="Pan X."/>
            <person name="Warren A."/>
            <person name="Jiang C."/>
            <person name="Yuan D."/>
            <person name="Miao W."/>
        </authorList>
    </citation>
    <scope>NUCLEOTIDE SEQUENCE [LARGE SCALE GENOMIC DNA]</scope>
    <source>
        <strain evidence="3">36N120E</strain>
    </source>
</reference>
<keyword evidence="4" id="KW-1185">Reference proteome</keyword>
<evidence type="ECO:0000256" key="1">
    <source>
        <dbReference type="SAM" id="Coils"/>
    </source>
</evidence>
<dbReference type="Proteomes" id="UP000054937">
    <property type="component" value="Unassembled WGS sequence"/>
</dbReference>
<feature type="region of interest" description="Disordered" evidence="2">
    <location>
        <begin position="333"/>
        <end position="360"/>
    </location>
</feature>
<organism evidence="3 4">
    <name type="scientific">Pseudocohnilembus persalinus</name>
    <name type="common">Ciliate</name>
    <dbReference type="NCBI Taxonomy" id="266149"/>
    <lineage>
        <taxon>Eukaryota</taxon>
        <taxon>Sar</taxon>
        <taxon>Alveolata</taxon>
        <taxon>Ciliophora</taxon>
        <taxon>Intramacronucleata</taxon>
        <taxon>Oligohymenophorea</taxon>
        <taxon>Scuticociliatia</taxon>
        <taxon>Philasterida</taxon>
        <taxon>Pseudocohnilembidae</taxon>
        <taxon>Pseudocohnilembus</taxon>
    </lineage>
</organism>
<feature type="region of interest" description="Disordered" evidence="2">
    <location>
        <begin position="297"/>
        <end position="316"/>
    </location>
</feature>
<keyword evidence="1" id="KW-0175">Coiled coil</keyword>
<feature type="compositionally biased region" description="Polar residues" evidence="2">
    <location>
        <begin position="12"/>
        <end position="21"/>
    </location>
</feature>
<feature type="compositionally biased region" description="Basic and acidic residues" evidence="2">
    <location>
        <begin position="336"/>
        <end position="352"/>
    </location>
</feature>
<gene>
    <name evidence="3" type="ORF">PPERSA_06968</name>
</gene>
<dbReference type="AlphaFoldDB" id="A0A0V0QYF3"/>
<dbReference type="EMBL" id="LDAU01000084">
    <property type="protein sequence ID" value="KRX07353.1"/>
    <property type="molecule type" value="Genomic_DNA"/>
</dbReference>
<dbReference type="InParanoid" id="A0A0V0QYF3"/>